<dbReference type="PANTHER" id="PTHR16451:SF11">
    <property type="entry name" value="MITOCHONDRIAL DYNAMICS PROTEIN MID49"/>
    <property type="match status" value="1"/>
</dbReference>
<reference evidence="2" key="2">
    <citation type="submission" date="2025-08" db="UniProtKB">
        <authorList>
            <consortium name="Ensembl"/>
        </authorList>
    </citation>
    <scope>IDENTIFICATION</scope>
</reference>
<reference evidence="2 3" key="1">
    <citation type="submission" date="2017-08" db="EMBL/GenBank/DDBJ databases">
        <title>USMARCv1.0.</title>
        <authorList>
            <person name="Hannum G.I."/>
            <person name="Koren S."/>
            <person name="Schroeder S.G."/>
            <person name="Chin S.C."/>
            <person name="Nonneman D.J."/>
            <person name="Becker S.A."/>
            <person name="Rosen B.D."/>
            <person name="Bickhart D.M."/>
            <person name="Putnam N.H."/>
            <person name="Green R.E."/>
            <person name="Tuggle C.K."/>
            <person name="Liu H."/>
            <person name="Rohrer G.A."/>
            <person name="Warr A."/>
            <person name="Hall R."/>
            <person name="Kim K."/>
            <person name="Hume D.A."/>
            <person name="Talbot R."/>
            <person name="Chow W."/>
            <person name="Howe K."/>
            <person name="Schwartz A.S."/>
            <person name="Watson M."/>
            <person name="Archibald A.L."/>
            <person name="Phillippy A.M."/>
            <person name="Smith T.P.L."/>
        </authorList>
    </citation>
    <scope>NUCLEOTIDE SEQUENCE [LARGE SCALE GENOMIC DNA]</scope>
</reference>
<dbReference type="PANTHER" id="PTHR16451">
    <property type="entry name" value="MITOCHONDRIAL DYNAMICS PROTEINS 49/51 FAMILY MEMBER"/>
    <property type="match status" value="1"/>
</dbReference>
<evidence type="ECO:0000313" key="3">
    <source>
        <dbReference type="Proteomes" id="UP000314985"/>
    </source>
</evidence>
<protein>
    <submittedName>
        <fullName evidence="2">Uncharacterized protein</fullName>
    </submittedName>
</protein>
<dbReference type="Ensembl" id="ENSSSCT00070008487.1">
    <property type="protein sequence ID" value="ENSSSCP00070006989.1"/>
    <property type="gene ID" value="ENSSSCG00070004500.1"/>
</dbReference>
<name>A0A4X1SWZ7_PIG</name>
<organism evidence="2 3">
    <name type="scientific">Sus scrofa</name>
    <name type="common">Pig</name>
    <dbReference type="NCBI Taxonomy" id="9823"/>
    <lineage>
        <taxon>Eukaryota</taxon>
        <taxon>Metazoa</taxon>
        <taxon>Chordata</taxon>
        <taxon>Craniata</taxon>
        <taxon>Vertebrata</taxon>
        <taxon>Euteleostomi</taxon>
        <taxon>Mammalia</taxon>
        <taxon>Eutheria</taxon>
        <taxon>Laurasiatheria</taxon>
        <taxon>Artiodactyla</taxon>
        <taxon>Suina</taxon>
        <taxon>Suidae</taxon>
        <taxon>Sus</taxon>
    </lineage>
</organism>
<dbReference type="InterPro" id="IPR045909">
    <property type="entry name" value="MID49/MID51"/>
</dbReference>
<dbReference type="AlphaFoldDB" id="A0A4X1SWZ7"/>
<evidence type="ECO:0000313" key="2">
    <source>
        <dbReference type="Ensembl" id="ENSSSCP00070006989.1"/>
    </source>
</evidence>
<sequence>MAAQLGRLRGAGAGGRGAGRGGAGAAGAGGARVGPAPRPAAAAAGPSAPDSASAPEAQQPALAGSRAPGGSGPRPGARGSGSWMLGSSARAAGLPPVKRSLGRGARAWRRLRVQLRSHSSPEGGVPWLAHGSPSRRQGRCALHEKGSSRPQRPRGPQGGPTMAEFSQNRGKRRDGEALGSAVDFLLANARLVLGVGGAAVLGIATLAVKRVRWGWPEWARGGGSARGYTCLCPTSLDRFALGSAAAAWASDALIHVTLPAAHRQGHQLSG</sequence>
<evidence type="ECO:0000256" key="1">
    <source>
        <dbReference type="SAM" id="MobiDB-lite"/>
    </source>
</evidence>
<dbReference type="GO" id="GO:0007005">
    <property type="term" value="P:mitochondrion organization"/>
    <property type="evidence" value="ECO:0007669"/>
    <property type="project" value="InterPro"/>
</dbReference>
<proteinExistence type="predicted"/>
<feature type="region of interest" description="Disordered" evidence="1">
    <location>
        <begin position="116"/>
        <end position="172"/>
    </location>
</feature>
<feature type="compositionally biased region" description="Low complexity" evidence="1">
    <location>
        <begin position="33"/>
        <end position="66"/>
    </location>
</feature>
<dbReference type="Proteomes" id="UP000314985">
    <property type="component" value="Chromosome 12"/>
</dbReference>
<feature type="region of interest" description="Disordered" evidence="1">
    <location>
        <begin position="1"/>
        <end position="98"/>
    </location>
</feature>
<accession>A0A4X1SWZ7</accession>
<feature type="compositionally biased region" description="Gly residues" evidence="1">
    <location>
        <begin position="9"/>
        <end position="32"/>
    </location>
</feature>
<dbReference type="GO" id="GO:0005741">
    <property type="term" value="C:mitochondrial outer membrane"/>
    <property type="evidence" value="ECO:0007669"/>
    <property type="project" value="InterPro"/>
</dbReference>